<organism evidence="7 8">
    <name type="scientific">Galemys pyrenaicus</name>
    <name type="common">Iberian desman</name>
    <name type="synonym">Pyrenean desman</name>
    <dbReference type="NCBI Taxonomy" id="202257"/>
    <lineage>
        <taxon>Eukaryota</taxon>
        <taxon>Metazoa</taxon>
        <taxon>Chordata</taxon>
        <taxon>Craniata</taxon>
        <taxon>Vertebrata</taxon>
        <taxon>Euteleostomi</taxon>
        <taxon>Mammalia</taxon>
        <taxon>Eutheria</taxon>
        <taxon>Laurasiatheria</taxon>
        <taxon>Eulipotyphla</taxon>
        <taxon>Talpidae</taxon>
        <taxon>Galemys</taxon>
    </lineage>
</organism>
<protein>
    <recommendedName>
        <fullName evidence="4">Small ribosomal subunit protein uS5</fullName>
    </recommendedName>
    <alternativeName>
        <fullName evidence="5">40S ribosomal protein S2</fullName>
    </alternativeName>
</protein>
<comment type="caution">
    <text evidence="7">The sequence shown here is derived from an EMBL/GenBank/DDBJ whole genome shotgun (WGS) entry which is preliminary data.</text>
</comment>
<gene>
    <name evidence="7" type="ORF">J0S82_016464</name>
</gene>
<name>A0A8J6DMM8_GALPY</name>
<dbReference type="EMBL" id="JAGFMF010011718">
    <property type="protein sequence ID" value="KAG8515092.1"/>
    <property type="molecule type" value="Genomic_DNA"/>
</dbReference>
<sequence length="159" mass="17376">MGSHSGFCGGFSGKPYGQGHSHGARGSKADDKEWIPVTKLDHLVKDKKIQLEGIHFFSLPIKVLEICPSRVNYWGITIRKPHTFPCKLTSCCGSVLVCLIPVPQYTGIVSASVPKKLLLMAVISDYYTLAKDCTATLGNFAKTTFDAISKTYSYLTSDI</sequence>
<dbReference type="SUPFAM" id="SSF54211">
    <property type="entry name" value="Ribosomal protein S5 domain 2-like"/>
    <property type="match status" value="1"/>
</dbReference>
<evidence type="ECO:0000256" key="2">
    <source>
        <dbReference type="ARBA" id="ARBA00022980"/>
    </source>
</evidence>
<accession>A0A8J6DMM8</accession>
<keyword evidence="3" id="KW-0687">Ribonucleoprotein</keyword>
<evidence type="ECO:0000259" key="6">
    <source>
        <dbReference type="Pfam" id="PF03719"/>
    </source>
</evidence>
<comment type="similarity">
    <text evidence="1">Belongs to the universal ribosomal protein uS5 family.</text>
</comment>
<evidence type="ECO:0000313" key="7">
    <source>
        <dbReference type="EMBL" id="KAG8515092.1"/>
    </source>
</evidence>
<dbReference type="GO" id="GO:0003735">
    <property type="term" value="F:structural constituent of ribosome"/>
    <property type="evidence" value="ECO:0007669"/>
    <property type="project" value="InterPro"/>
</dbReference>
<dbReference type="OrthoDB" id="10253125at2759"/>
<dbReference type="GO" id="GO:0005840">
    <property type="term" value="C:ribosome"/>
    <property type="evidence" value="ECO:0007669"/>
    <property type="project" value="UniProtKB-KW"/>
</dbReference>
<dbReference type="Proteomes" id="UP000700334">
    <property type="component" value="Unassembled WGS sequence"/>
</dbReference>
<dbReference type="GO" id="GO:0006412">
    <property type="term" value="P:translation"/>
    <property type="evidence" value="ECO:0007669"/>
    <property type="project" value="InterPro"/>
</dbReference>
<dbReference type="InterPro" id="IPR020568">
    <property type="entry name" value="Ribosomal_Su5_D2-typ_SF"/>
</dbReference>
<proteinExistence type="inferred from homology"/>
<dbReference type="InterPro" id="IPR014721">
    <property type="entry name" value="Ribsml_uS5_D2-typ_fold_subgr"/>
</dbReference>
<dbReference type="Pfam" id="PF03719">
    <property type="entry name" value="Ribosomal_S5_C"/>
    <property type="match status" value="1"/>
</dbReference>
<dbReference type="AlphaFoldDB" id="A0A8J6DMM8"/>
<dbReference type="InterPro" id="IPR005324">
    <property type="entry name" value="Ribosomal_uS5_C"/>
</dbReference>
<evidence type="ECO:0000256" key="4">
    <source>
        <dbReference type="ARBA" id="ARBA00035255"/>
    </source>
</evidence>
<feature type="domain" description="Small ribosomal subunit protein uS5 C-terminal" evidence="6">
    <location>
        <begin position="92"/>
        <end position="155"/>
    </location>
</feature>
<dbReference type="Gene3D" id="3.30.230.10">
    <property type="match status" value="1"/>
</dbReference>
<evidence type="ECO:0000256" key="1">
    <source>
        <dbReference type="ARBA" id="ARBA00008945"/>
    </source>
</evidence>
<dbReference type="Gene3D" id="3.30.160.20">
    <property type="match status" value="1"/>
</dbReference>
<keyword evidence="8" id="KW-1185">Reference proteome</keyword>
<evidence type="ECO:0000256" key="5">
    <source>
        <dbReference type="ARBA" id="ARBA00035407"/>
    </source>
</evidence>
<evidence type="ECO:0000313" key="8">
    <source>
        <dbReference type="Proteomes" id="UP000700334"/>
    </source>
</evidence>
<reference evidence="7" key="1">
    <citation type="journal article" date="2021" name="Evol. Appl.">
        <title>The genome of the Pyrenean desman and the effects of bottlenecks and inbreeding on the genomic landscape of an endangered species.</title>
        <authorList>
            <person name="Escoda L."/>
            <person name="Castresana J."/>
        </authorList>
    </citation>
    <scope>NUCLEOTIDE SEQUENCE</scope>
    <source>
        <strain evidence="7">IBE-C5619</strain>
    </source>
</reference>
<dbReference type="FunFam" id="3.30.230.10:FF:000004">
    <property type="entry name" value="40S ribosomal protein S2"/>
    <property type="match status" value="1"/>
</dbReference>
<keyword evidence="2 7" id="KW-0689">Ribosomal protein</keyword>
<evidence type="ECO:0000256" key="3">
    <source>
        <dbReference type="ARBA" id="ARBA00023274"/>
    </source>
</evidence>
<dbReference type="GO" id="GO:1990904">
    <property type="term" value="C:ribonucleoprotein complex"/>
    <property type="evidence" value="ECO:0007669"/>
    <property type="project" value="UniProtKB-KW"/>
</dbReference>